<dbReference type="RefSeq" id="WP_129555380.1">
    <property type="nucleotide sequence ID" value="NZ_CP033165.1"/>
</dbReference>
<dbReference type="EMBL" id="CP033165">
    <property type="protein sequence ID" value="QGH01595.1"/>
    <property type="molecule type" value="Genomic_DNA"/>
</dbReference>
<dbReference type="AlphaFoldDB" id="A0A9X7S635"/>
<organism evidence="1 2">
    <name type="scientific">Streptococcus dysgalactiae subsp. dysgalactiae</name>
    <dbReference type="NCBI Taxonomy" id="99822"/>
    <lineage>
        <taxon>Bacteria</taxon>
        <taxon>Bacillati</taxon>
        <taxon>Bacillota</taxon>
        <taxon>Bacilli</taxon>
        <taxon>Lactobacillales</taxon>
        <taxon>Streptococcaceae</taxon>
        <taxon>Streptococcus</taxon>
    </lineage>
</organism>
<proteinExistence type="predicted"/>
<evidence type="ECO:0000313" key="2">
    <source>
        <dbReference type="Proteomes" id="UP000347383"/>
    </source>
</evidence>
<evidence type="ECO:0000313" key="1">
    <source>
        <dbReference type="EMBL" id="QGH01595.1"/>
    </source>
</evidence>
<accession>A0A9X7S635</accession>
<reference evidence="1 2" key="1">
    <citation type="submission" date="2018-10" db="EMBL/GenBank/DDBJ databases">
        <title>Comparative Genomics Analysis of the Streptococcus dysgalactiae subspecies dysgalactiae.</title>
        <authorList>
            <person name="Koh T.H."/>
            <person name="Abdul Rahman N."/>
            <person name="Sessions O.M."/>
        </authorList>
    </citation>
    <scope>NUCLEOTIDE SEQUENCE [LARGE SCALE GENOMIC DNA]</scope>
    <source>
        <strain evidence="1 2">DB60705-15</strain>
    </source>
</reference>
<dbReference type="Proteomes" id="UP000347383">
    <property type="component" value="Chromosome"/>
</dbReference>
<gene>
    <name evidence="1" type="ORF">EA457_03040</name>
</gene>
<name>A0A9X7S635_STRDY</name>
<sequence length="80" mass="9271">MTKYIEIGLGNSWLVRTEYEKDDGTEVEVRGISGAVHPRSIYLRIWLGYTVWILDFKEGFKQQTKTRKSFKCVVGIVSEL</sequence>
<dbReference type="InterPro" id="IPR025009">
    <property type="entry name" value="DUF3977"/>
</dbReference>
<dbReference type="Pfam" id="PF13122">
    <property type="entry name" value="DUF3977"/>
    <property type="match status" value="1"/>
</dbReference>
<protein>
    <submittedName>
        <fullName evidence="1">DUF3977 family protein</fullName>
    </submittedName>
</protein>